<keyword evidence="1" id="KW-0812">Transmembrane</keyword>
<accession>A0ABQ6N6D0</accession>
<keyword evidence="3" id="KW-1185">Reference proteome</keyword>
<feature type="transmembrane region" description="Helical" evidence="1">
    <location>
        <begin position="212"/>
        <end position="233"/>
    </location>
</feature>
<evidence type="ECO:0000313" key="2">
    <source>
        <dbReference type="EMBL" id="GMI41733.1"/>
    </source>
</evidence>
<comment type="caution">
    <text evidence="2">The sequence shown here is derived from an EMBL/GenBank/DDBJ whole genome shotgun (WGS) entry which is preliminary data.</text>
</comment>
<dbReference type="Proteomes" id="UP001165060">
    <property type="component" value="Unassembled WGS sequence"/>
</dbReference>
<proteinExistence type="predicted"/>
<evidence type="ECO:0000313" key="3">
    <source>
        <dbReference type="Proteomes" id="UP001165060"/>
    </source>
</evidence>
<feature type="transmembrane region" description="Helical" evidence="1">
    <location>
        <begin position="119"/>
        <end position="140"/>
    </location>
</feature>
<keyword evidence="1" id="KW-1133">Transmembrane helix</keyword>
<feature type="transmembrane region" description="Helical" evidence="1">
    <location>
        <begin position="152"/>
        <end position="173"/>
    </location>
</feature>
<evidence type="ECO:0000256" key="1">
    <source>
        <dbReference type="SAM" id="Phobius"/>
    </source>
</evidence>
<organism evidence="2 3">
    <name type="scientific">Tetraparma gracilis</name>
    <dbReference type="NCBI Taxonomy" id="2962635"/>
    <lineage>
        <taxon>Eukaryota</taxon>
        <taxon>Sar</taxon>
        <taxon>Stramenopiles</taxon>
        <taxon>Ochrophyta</taxon>
        <taxon>Bolidophyceae</taxon>
        <taxon>Parmales</taxon>
        <taxon>Triparmaceae</taxon>
        <taxon>Tetraparma</taxon>
    </lineage>
</organism>
<dbReference type="Gene3D" id="1.20.140.150">
    <property type="match status" value="1"/>
</dbReference>
<reference evidence="2 3" key="1">
    <citation type="journal article" date="2023" name="Commun. Biol.">
        <title>Genome analysis of Parmales, the sister group of diatoms, reveals the evolutionary specialization of diatoms from phago-mixotrophs to photoautotrophs.</title>
        <authorList>
            <person name="Ban H."/>
            <person name="Sato S."/>
            <person name="Yoshikawa S."/>
            <person name="Yamada K."/>
            <person name="Nakamura Y."/>
            <person name="Ichinomiya M."/>
            <person name="Sato N."/>
            <person name="Blanc-Mathieu R."/>
            <person name="Endo H."/>
            <person name="Kuwata A."/>
            <person name="Ogata H."/>
        </authorList>
    </citation>
    <scope>NUCLEOTIDE SEQUENCE [LARGE SCALE GENOMIC DNA]</scope>
</reference>
<protein>
    <submittedName>
        <fullName evidence="2">Uncharacterized protein</fullName>
    </submittedName>
</protein>
<name>A0ABQ6N6D0_9STRA</name>
<gene>
    <name evidence="2" type="ORF">TeGR_g2389</name>
</gene>
<sequence length="264" mass="27806">MHLGPLPAMENTTALRLATFVSLCSTISHMLAASLPTWLVSTLSVHLSTLGLAYSCRVDSGLFRAQIVSGGPAGECPATESGENPTHYVCGGGVPTPADGDASVAVLPDDCSLLRAGQAGVVLASIFAAAASLLLTFQLLRSKRELTFSKLQATTIPLTVIAATFELVNIIIFETRSRDSRAGWADSYGCHEGSIDLLFHASGTTCFYRGPAYALACVGVALSAGLALTQLFVRKDFFNKEIKDRFDGSVHMYAALEDPVASSV</sequence>
<keyword evidence="1" id="KW-0472">Membrane</keyword>
<dbReference type="EMBL" id="BRYB01002237">
    <property type="protein sequence ID" value="GMI41733.1"/>
    <property type="molecule type" value="Genomic_DNA"/>
</dbReference>